<dbReference type="Pfam" id="PF00072">
    <property type="entry name" value="Response_reg"/>
    <property type="match status" value="1"/>
</dbReference>
<dbReference type="AlphaFoldDB" id="A0A1B9F648"/>
<feature type="modified residue" description="4-aspartylphosphate" evidence="2">
    <location>
        <position position="52"/>
    </location>
</feature>
<organism evidence="4 5">
    <name type="scientific">Dissulfuribacter thermophilus</name>
    <dbReference type="NCBI Taxonomy" id="1156395"/>
    <lineage>
        <taxon>Bacteria</taxon>
        <taxon>Pseudomonadati</taxon>
        <taxon>Thermodesulfobacteriota</taxon>
        <taxon>Dissulfuribacteria</taxon>
        <taxon>Dissulfuribacterales</taxon>
        <taxon>Dissulfuribacteraceae</taxon>
        <taxon>Dissulfuribacter</taxon>
    </lineage>
</organism>
<evidence type="ECO:0000256" key="2">
    <source>
        <dbReference type="PROSITE-ProRule" id="PRU00169"/>
    </source>
</evidence>
<keyword evidence="1 2" id="KW-0597">Phosphoprotein</keyword>
<comment type="caution">
    <text evidence="4">The sequence shown here is derived from an EMBL/GenBank/DDBJ whole genome shotgun (WGS) entry which is preliminary data.</text>
</comment>
<keyword evidence="5" id="KW-1185">Reference proteome</keyword>
<evidence type="ECO:0000313" key="5">
    <source>
        <dbReference type="Proteomes" id="UP000093080"/>
    </source>
</evidence>
<dbReference type="PANTHER" id="PTHR44591:SF3">
    <property type="entry name" value="RESPONSE REGULATORY DOMAIN-CONTAINING PROTEIN"/>
    <property type="match status" value="1"/>
</dbReference>
<dbReference type="SUPFAM" id="SSF52172">
    <property type="entry name" value="CheY-like"/>
    <property type="match status" value="1"/>
</dbReference>
<dbReference type="SMART" id="SM00448">
    <property type="entry name" value="REC"/>
    <property type="match status" value="1"/>
</dbReference>
<protein>
    <submittedName>
        <fullName evidence="4">Response regulator of zinc sigma-54-dependent two-component system</fullName>
    </submittedName>
</protein>
<evidence type="ECO:0000313" key="4">
    <source>
        <dbReference type="EMBL" id="OCC15417.1"/>
    </source>
</evidence>
<accession>A0A1B9F648</accession>
<evidence type="ECO:0000256" key="1">
    <source>
        <dbReference type="ARBA" id="ARBA00022553"/>
    </source>
</evidence>
<dbReference type="InterPro" id="IPR011006">
    <property type="entry name" value="CheY-like_superfamily"/>
</dbReference>
<dbReference type="InterPro" id="IPR050595">
    <property type="entry name" value="Bact_response_regulator"/>
</dbReference>
<dbReference type="InterPro" id="IPR001789">
    <property type="entry name" value="Sig_transdc_resp-reg_receiver"/>
</dbReference>
<dbReference type="STRING" id="1156395.DBT_1164"/>
<dbReference type="EMBL" id="MAGO01000005">
    <property type="protein sequence ID" value="OCC15417.1"/>
    <property type="molecule type" value="Genomic_DNA"/>
</dbReference>
<evidence type="ECO:0000259" key="3">
    <source>
        <dbReference type="PROSITE" id="PS50110"/>
    </source>
</evidence>
<proteinExistence type="predicted"/>
<sequence>MARIIVVDDVKDACLLLKKILERKGHEVFTFTDEDEAIEFASQNPVDLAILDIKLKRMIGVELLAELKKILPSLKAVMLTGYPSVETARDSLKKGASEYLVKPVDKHELEETVEAVLKEK</sequence>
<dbReference type="OrthoDB" id="9808843at2"/>
<dbReference type="Proteomes" id="UP000093080">
    <property type="component" value="Unassembled WGS sequence"/>
</dbReference>
<dbReference type="PANTHER" id="PTHR44591">
    <property type="entry name" value="STRESS RESPONSE REGULATOR PROTEIN 1"/>
    <property type="match status" value="1"/>
</dbReference>
<dbReference type="PROSITE" id="PS50110">
    <property type="entry name" value="RESPONSE_REGULATORY"/>
    <property type="match status" value="1"/>
</dbReference>
<feature type="domain" description="Response regulatory" evidence="3">
    <location>
        <begin position="3"/>
        <end position="117"/>
    </location>
</feature>
<dbReference type="GO" id="GO:0000160">
    <property type="term" value="P:phosphorelay signal transduction system"/>
    <property type="evidence" value="ECO:0007669"/>
    <property type="project" value="InterPro"/>
</dbReference>
<reference evidence="4 5" key="1">
    <citation type="submission" date="2016-06" db="EMBL/GenBank/DDBJ databases">
        <title>Respiratory ammonification of nitrate coupled to the oxidation of elemental sulfur in deep-sea autotrophic thermophilic bacteria.</title>
        <authorList>
            <person name="Slobodkina G.B."/>
            <person name="Mardanov A.V."/>
            <person name="Ravin N.V."/>
            <person name="Frolova A.A."/>
            <person name="Viryasiv M.B."/>
            <person name="Chernyh N.A."/>
            <person name="Bonch-Osmolovskaya E.A."/>
            <person name="Slobodkin A.I."/>
        </authorList>
    </citation>
    <scope>NUCLEOTIDE SEQUENCE [LARGE SCALE GENOMIC DNA]</scope>
    <source>
        <strain evidence="4 5">S69</strain>
    </source>
</reference>
<name>A0A1B9F648_9BACT</name>
<dbReference type="RefSeq" id="WP_067617472.1">
    <property type="nucleotide sequence ID" value="NZ_MAGO01000005.1"/>
</dbReference>
<gene>
    <name evidence="4" type="ORF">DBT_1164</name>
</gene>
<dbReference type="Gene3D" id="3.40.50.2300">
    <property type="match status" value="1"/>
</dbReference>